<organism evidence="3 4">
    <name type="scientific">Corynebacterium breve</name>
    <dbReference type="NCBI Taxonomy" id="3049799"/>
    <lineage>
        <taxon>Bacteria</taxon>
        <taxon>Bacillati</taxon>
        <taxon>Actinomycetota</taxon>
        <taxon>Actinomycetes</taxon>
        <taxon>Mycobacteriales</taxon>
        <taxon>Corynebacteriaceae</taxon>
        <taxon>Corynebacterium</taxon>
    </lineage>
</organism>
<accession>A0ABY8VET9</accession>
<dbReference type="RefSeq" id="WP_284824607.1">
    <property type="nucleotide sequence ID" value="NZ_CP126969.1"/>
</dbReference>
<gene>
    <name evidence="3" type="ORF">QP027_10275</name>
</gene>
<evidence type="ECO:0000256" key="1">
    <source>
        <dbReference type="SAM" id="Phobius"/>
    </source>
</evidence>
<proteinExistence type="predicted"/>
<keyword evidence="1" id="KW-0472">Membrane</keyword>
<evidence type="ECO:0000313" key="3">
    <source>
        <dbReference type="EMBL" id="WIM67476.1"/>
    </source>
</evidence>
<feature type="transmembrane region" description="Helical" evidence="1">
    <location>
        <begin position="119"/>
        <end position="136"/>
    </location>
</feature>
<keyword evidence="4" id="KW-1185">Reference proteome</keyword>
<dbReference type="Proteomes" id="UP001225598">
    <property type="component" value="Chromosome"/>
</dbReference>
<evidence type="ECO:0000313" key="4">
    <source>
        <dbReference type="Proteomes" id="UP001225598"/>
    </source>
</evidence>
<reference evidence="3 4" key="1">
    <citation type="submission" date="2023-05" db="EMBL/GenBank/DDBJ databases">
        <title>Corynebacterium suedekumii sp. nov. and Corynebacterium breve sp. nov. isolated from raw cow's milk.</title>
        <authorList>
            <person name="Baer M.K."/>
            <person name="Mehl L."/>
            <person name="Hellmuth R."/>
            <person name="Marke G."/>
            <person name="Lipski A."/>
        </authorList>
    </citation>
    <scope>NUCLEOTIDE SEQUENCE [LARGE SCALE GENOMIC DNA]</scope>
    <source>
        <strain evidence="3 4">R4</strain>
    </source>
</reference>
<dbReference type="InterPro" id="IPR012551">
    <property type="entry name" value="DUF1707_SHOCT-like"/>
</dbReference>
<protein>
    <submittedName>
        <fullName evidence="3">DUF1707 domain-containing protein</fullName>
    </submittedName>
</protein>
<feature type="transmembrane region" description="Helical" evidence="1">
    <location>
        <begin position="93"/>
        <end position="113"/>
    </location>
</feature>
<feature type="domain" description="DUF1707" evidence="2">
    <location>
        <begin position="12"/>
        <end position="64"/>
    </location>
</feature>
<dbReference type="Pfam" id="PF08044">
    <property type="entry name" value="DUF1707"/>
    <property type="match status" value="1"/>
</dbReference>
<dbReference type="PANTHER" id="PTHR40763:SF4">
    <property type="entry name" value="DUF1707 DOMAIN-CONTAINING PROTEIN"/>
    <property type="match status" value="1"/>
</dbReference>
<sequence>MTQPYKPFNPHMRLSDNERSDAMSALGRALAEGRLTFIEYENRVEAVLKAETCGQLEPLFRDIPQSPAIGNEMVLYSANEIAETHERGQKTRLGLFGLSVVGSSGLGILMTTMGMTGGGIIPLLVIPTVFILLYIMKIGPEKWYAPSPRQLERQRFREIQAAQALEVAQQKAERRQQMNQLTGEAVSLAQRALDKWKESDKK</sequence>
<name>A0ABY8VET9_9CORY</name>
<keyword evidence="1" id="KW-0812">Transmembrane</keyword>
<dbReference type="EMBL" id="CP126969">
    <property type="protein sequence ID" value="WIM67476.1"/>
    <property type="molecule type" value="Genomic_DNA"/>
</dbReference>
<evidence type="ECO:0000259" key="2">
    <source>
        <dbReference type="Pfam" id="PF08044"/>
    </source>
</evidence>
<keyword evidence="1" id="KW-1133">Transmembrane helix</keyword>
<dbReference type="PANTHER" id="PTHR40763">
    <property type="entry name" value="MEMBRANE PROTEIN-RELATED"/>
    <property type="match status" value="1"/>
</dbReference>